<evidence type="ECO:0000256" key="1">
    <source>
        <dbReference type="ARBA" id="ARBA00022664"/>
    </source>
</evidence>
<feature type="compositionally biased region" description="Basic and acidic residues" evidence="5">
    <location>
        <begin position="158"/>
        <end position="261"/>
    </location>
</feature>
<evidence type="ECO:0000313" key="7">
    <source>
        <dbReference type="EMBL" id="KAL3648756.1"/>
    </source>
</evidence>
<accession>A0ABD3E2P5</accession>
<evidence type="ECO:0000256" key="4">
    <source>
        <dbReference type="PROSITE-ProRule" id="PRU00176"/>
    </source>
</evidence>
<feature type="domain" description="RRM" evidence="6">
    <location>
        <begin position="552"/>
        <end position="628"/>
    </location>
</feature>
<feature type="compositionally biased region" description="Polar residues" evidence="5">
    <location>
        <begin position="378"/>
        <end position="393"/>
    </location>
</feature>
<evidence type="ECO:0000256" key="2">
    <source>
        <dbReference type="ARBA" id="ARBA00022884"/>
    </source>
</evidence>
<dbReference type="GO" id="GO:0003723">
    <property type="term" value="F:RNA binding"/>
    <property type="evidence" value="ECO:0007669"/>
    <property type="project" value="UniProtKB-UniRule"/>
</dbReference>
<gene>
    <name evidence="7" type="ORF">CASFOL_005159</name>
</gene>
<dbReference type="Pfam" id="PF00076">
    <property type="entry name" value="RRM_1"/>
    <property type="match status" value="1"/>
</dbReference>
<dbReference type="FunFam" id="3.30.70.330:FF:000879">
    <property type="entry name" value="Splicing factor U2af large subunit A"/>
    <property type="match status" value="1"/>
</dbReference>
<dbReference type="Proteomes" id="UP001632038">
    <property type="component" value="Unassembled WGS sequence"/>
</dbReference>
<evidence type="ECO:0000313" key="8">
    <source>
        <dbReference type="Proteomes" id="UP001632038"/>
    </source>
</evidence>
<dbReference type="SUPFAM" id="SSF54928">
    <property type="entry name" value="RNA-binding domain, RBD"/>
    <property type="match status" value="2"/>
</dbReference>
<keyword evidence="3" id="KW-0508">mRNA splicing</keyword>
<dbReference type="SMART" id="SM00360">
    <property type="entry name" value="RRM"/>
    <property type="match status" value="3"/>
</dbReference>
<feature type="region of interest" description="Disordered" evidence="5">
    <location>
        <begin position="1"/>
        <end position="393"/>
    </location>
</feature>
<feature type="domain" description="RRM" evidence="6">
    <location>
        <begin position="441"/>
        <end position="524"/>
    </location>
</feature>
<feature type="compositionally biased region" description="Basic and acidic residues" evidence="5">
    <location>
        <begin position="39"/>
        <end position="49"/>
    </location>
</feature>
<dbReference type="InterPro" id="IPR000504">
    <property type="entry name" value="RRM_dom"/>
</dbReference>
<dbReference type="EMBL" id="JAVIJP010000007">
    <property type="protein sequence ID" value="KAL3648756.1"/>
    <property type="molecule type" value="Genomic_DNA"/>
</dbReference>
<dbReference type="InterPro" id="IPR035979">
    <property type="entry name" value="RBD_domain_sf"/>
</dbReference>
<dbReference type="AlphaFoldDB" id="A0ABD3E2P5"/>
<keyword evidence="8" id="KW-1185">Reference proteome</keyword>
<evidence type="ECO:0000256" key="3">
    <source>
        <dbReference type="ARBA" id="ARBA00023187"/>
    </source>
</evidence>
<comment type="caution">
    <text evidence="7">The sequence shown here is derived from an EMBL/GenBank/DDBJ whole genome shotgun (WGS) entry which is preliminary data.</text>
</comment>
<dbReference type="GO" id="GO:0006397">
    <property type="term" value="P:mRNA processing"/>
    <property type="evidence" value="ECO:0007669"/>
    <property type="project" value="UniProtKB-KW"/>
</dbReference>
<dbReference type="InterPro" id="IPR012677">
    <property type="entry name" value="Nucleotide-bd_a/b_plait_sf"/>
</dbReference>
<feature type="compositionally biased region" description="Polar residues" evidence="5">
    <location>
        <begin position="756"/>
        <end position="769"/>
    </location>
</feature>
<dbReference type="GO" id="GO:0008380">
    <property type="term" value="P:RNA splicing"/>
    <property type="evidence" value="ECO:0007669"/>
    <property type="project" value="UniProtKB-KW"/>
</dbReference>
<feature type="compositionally biased region" description="Basic residues" evidence="5">
    <location>
        <begin position="278"/>
        <end position="292"/>
    </location>
</feature>
<sequence>MTRSHSRKEKSGSRNIVCQDDDLLESTSARTRPFSYDDIMLRRNNKQDAAKQAPSGSEVADIALGHDNIEKTSDFPESRHKINDDSEKVSSRRKGDSNKAPKKNEELIQDKYEGPQYRDVKLKSVLEKNEANKRVREGENERRDHRNRNKDGILGIGSDDRSYKRQARDPYRNDRTSERGRVKSEIDKKQLLNDERQLDRKRRNERDLMQTERLTDRGREKPEKENRHRRHNEKDKIRNTDKKDDSGRKGSEPTRLSLKDSRAKRRRSRSRERDNRDRGRRSHSHSPKAHKRDHGEILSHSTKNILGREHSDYDKKRVSTDGSNSHNRRNVGPTSGLGGYSPRKRKTESAAKTPSPTRRSPEQKTPGWDLQPVEKDSTVASSTPPNLQPPSQNIALNVTKFPSPAPPTAVKPIVVSHLTTVSSQMHAIESVQLTQATRPMRRLYVENLPTSASEKDLIECINKSFMSYGVNYIRGTPPCISCIIHKEKSQALVEFLTPEDASSALSLDGISFSGSNLKLRRPKDFSSATTGLSDKSVAAADSVSDIVEDSPNKIFLGGISKLISSNMLLEIVRAFGPVKAFHIEFISELNEPCAFLEYVDHSVTSKACAGLNGTKLGGRVVTAVFATPEAVLENVGKLPFYGVPENAKPLLKKPTAVLKLKNVLDPEGFLSLSELELEEMLEDIKLECSRFGTVKSINVAKPTNSVGTIEACELKNTSASTDVYDSELVDRSYSQTVENNSQTVNPVGELGRSEPTETPNGLENNSQTMEGYKDFDNTDEPIAGNLMKDDKISVIVANGQNASVFELESNENIAGSLSETKADMENEPLIEEDIAKIGSCAPSEGNEKNSSNNLENADMESKPLVKENSQCEVPDAEIVNSSGVELKLEENTEEGDNKDIISVDLENVFEPGSVYVEFRRYEAACVAAHCLHGRVFDGRIVTVEYVDLDLYQTRFRK</sequence>
<keyword evidence="1" id="KW-0507">mRNA processing</keyword>
<reference evidence="8" key="1">
    <citation type="journal article" date="2024" name="IScience">
        <title>Strigolactones Initiate the Formation of Haustorium-like Structures in Castilleja.</title>
        <authorList>
            <person name="Buerger M."/>
            <person name="Peterson D."/>
            <person name="Chory J."/>
        </authorList>
    </citation>
    <scope>NUCLEOTIDE SEQUENCE [LARGE SCALE GENOMIC DNA]</scope>
</reference>
<feature type="region of interest" description="Disordered" evidence="5">
    <location>
        <begin position="740"/>
        <end position="773"/>
    </location>
</feature>
<evidence type="ECO:0000259" key="6">
    <source>
        <dbReference type="PROSITE" id="PS50102"/>
    </source>
</evidence>
<feature type="compositionally biased region" description="Basic and acidic residues" evidence="5">
    <location>
        <begin position="67"/>
        <end position="144"/>
    </location>
</feature>
<proteinExistence type="predicted"/>
<dbReference type="PANTHER" id="PTHR23139">
    <property type="entry name" value="RNA-BINDING PROTEIN"/>
    <property type="match status" value="1"/>
</dbReference>
<feature type="region of interest" description="Disordered" evidence="5">
    <location>
        <begin position="839"/>
        <end position="862"/>
    </location>
</feature>
<organism evidence="7 8">
    <name type="scientific">Castilleja foliolosa</name>
    <dbReference type="NCBI Taxonomy" id="1961234"/>
    <lineage>
        <taxon>Eukaryota</taxon>
        <taxon>Viridiplantae</taxon>
        <taxon>Streptophyta</taxon>
        <taxon>Embryophyta</taxon>
        <taxon>Tracheophyta</taxon>
        <taxon>Spermatophyta</taxon>
        <taxon>Magnoliopsida</taxon>
        <taxon>eudicotyledons</taxon>
        <taxon>Gunneridae</taxon>
        <taxon>Pentapetalae</taxon>
        <taxon>asterids</taxon>
        <taxon>lamiids</taxon>
        <taxon>Lamiales</taxon>
        <taxon>Orobanchaceae</taxon>
        <taxon>Pedicularideae</taxon>
        <taxon>Castillejinae</taxon>
        <taxon>Castilleja</taxon>
    </lineage>
</organism>
<keyword evidence="2 4" id="KW-0694">RNA-binding</keyword>
<dbReference type="PROSITE" id="PS50102">
    <property type="entry name" value="RRM"/>
    <property type="match status" value="2"/>
</dbReference>
<dbReference type="Gene3D" id="3.30.70.330">
    <property type="match status" value="4"/>
</dbReference>
<feature type="compositionally biased region" description="Basic and acidic residues" evidence="5">
    <location>
        <begin position="306"/>
        <end position="319"/>
    </location>
</feature>
<name>A0ABD3E2P5_9LAMI</name>
<evidence type="ECO:0000256" key="5">
    <source>
        <dbReference type="SAM" id="MobiDB-lite"/>
    </source>
</evidence>
<protein>
    <recommendedName>
        <fullName evidence="6">RRM domain-containing protein</fullName>
    </recommendedName>
</protein>